<keyword evidence="4" id="KW-0408">Iron</keyword>
<dbReference type="GO" id="GO:0008324">
    <property type="term" value="F:monoatomic cation transmembrane transporter activity"/>
    <property type="evidence" value="ECO:0007669"/>
    <property type="project" value="InterPro"/>
</dbReference>
<feature type="transmembrane region" description="Helical" evidence="9">
    <location>
        <begin position="84"/>
        <end position="111"/>
    </location>
</feature>
<sequence length="374" mass="41646">MHTSRYEQTRSIALWGGLKNILLAGLKIIFGIIGHSHGLLADGVHSLSDLIVDSVVIIAAKFGNKAADEDHPYGHGRIETAATVLLALILAIAAFAIIINAFITIAAIHAIIIPSQIVLWIALSSVLLNEILYFWTKHIATRIKSKLLMTNAWHHRSDSATSIAVAIGVIGAWLGFPKLDAVAAIIVGLMILKIAWDFGWHSIRELVDTALSIEETEKIKLFIKEIPGVKAIHQLRTRSIAGSIFCDVHVLVDPSISVSEGHYIGQEVDKRLIESFPDITDVTVHIDTEDDELINPSYNLPDRNTLQKILQQHWHDLLPETAIKTVVFHYLDGKITIDLKLPLVLSSQVDLEARLKKIVEREKFITEIKIFYYK</sequence>
<evidence type="ECO:0000256" key="4">
    <source>
        <dbReference type="ARBA" id="ARBA00022496"/>
    </source>
</evidence>
<dbReference type="Proteomes" id="UP000183924">
    <property type="component" value="Unassembled WGS sequence"/>
</dbReference>
<keyword evidence="6" id="KW-0864">Zinc transport</keyword>
<evidence type="ECO:0000256" key="8">
    <source>
        <dbReference type="ARBA" id="ARBA00023136"/>
    </source>
</evidence>
<evidence type="ECO:0000256" key="3">
    <source>
        <dbReference type="ARBA" id="ARBA00022448"/>
    </source>
</evidence>
<evidence type="ECO:0000256" key="1">
    <source>
        <dbReference type="ARBA" id="ARBA00004141"/>
    </source>
</evidence>
<feature type="transmembrane region" description="Helical" evidence="9">
    <location>
        <begin position="12"/>
        <end position="33"/>
    </location>
</feature>
<dbReference type="FunFam" id="1.20.1510.10:FF:000006">
    <property type="entry name" value="Divalent cation efflux transporter"/>
    <property type="match status" value="1"/>
</dbReference>
<feature type="transmembrane region" description="Helical" evidence="9">
    <location>
        <begin position="117"/>
        <end position="136"/>
    </location>
</feature>
<dbReference type="OrthoDB" id="9806522at2"/>
<feature type="domain" description="Cation efflux protein cytoplasmic" evidence="11">
    <location>
        <begin position="214"/>
        <end position="288"/>
    </location>
</feature>
<keyword evidence="13" id="KW-1185">Reference proteome</keyword>
<dbReference type="EMBL" id="LUKY01000033">
    <property type="protein sequence ID" value="OIZ94503.1"/>
    <property type="molecule type" value="Genomic_DNA"/>
</dbReference>
<dbReference type="PANTHER" id="PTHR43840">
    <property type="entry name" value="MITOCHONDRIAL METAL TRANSPORTER 1-RELATED"/>
    <property type="match status" value="1"/>
</dbReference>
<comment type="caution">
    <text evidence="12">The sequence shown here is derived from an EMBL/GenBank/DDBJ whole genome shotgun (WGS) entry which is preliminary data.</text>
</comment>
<dbReference type="InterPro" id="IPR027470">
    <property type="entry name" value="Cation_efflux_CTD"/>
</dbReference>
<dbReference type="SUPFAM" id="SSF160240">
    <property type="entry name" value="Cation efflux protein cytoplasmic domain-like"/>
    <property type="match status" value="1"/>
</dbReference>
<dbReference type="InterPro" id="IPR002524">
    <property type="entry name" value="Cation_efflux"/>
</dbReference>
<dbReference type="InterPro" id="IPR027469">
    <property type="entry name" value="Cation_efflux_TMD_sf"/>
</dbReference>
<proteinExistence type="inferred from homology"/>
<dbReference type="Pfam" id="PF16916">
    <property type="entry name" value="ZT_dimer"/>
    <property type="match status" value="1"/>
</dbReference>
<feature type="transmembrane region" description="Helical" evidence="9">
    <location>
        <begin position="182"/>
        <end position="200"/>
    </location>
</feature>
<protein>
    <submittedName>
        <fullName evidence="12">Cation transporter</fullName>
    </submittedName>
</protein>
<reference evidence="12 13" key="1">
    <citation type="submission" date="2016-03" db="EMBL/GenBank/DDBJ databases">
        <title>Comparative genomics of Rickettsiella.</title>
        <authorList>
            <person name="Chandler C."/>
            <person name="Wang Y."/>
        </authorList>
    </citation>
    <scope>NUCLEOTIDE SEQUENCE [LARGE SCALE GENOMIC DNA]</scope>
    <source>
        <strain evidence="12 13">RCFS May 2013</strain>
    </source>
</reference>
<feature type="transmembrane region" description="Helical" evidence="9">
    <location>
        <begin position="157"/>
        <end position="176"/>
    </location>
</feature>
<dbReference type="SUPFAM" id="SSF161111">
    <property type="entry name" value="Cation efflux protein transmembrane domain-like"/>
    <property type="match status" value="1"/>
</dbReference>
<dbReference type="InterPro" id="IPR050291">
    <property type="entry name" value="CDF_Transporter"/>
</dbReference>
<evidence type="ECO:0000256" key="7">
    <source>
        <dbReference type="ARBA" id="ARBA00022989"/>
    </source>
</evidence>
<dbReference type="Pfam" id="PF01545">
    <property type="entry name" value="Cation_efflux"/>
    <property type="match status" value="1"/>
</dbReference>
<dbReference type="InterPro" id="IPR058533">
    <property type="entry name" value="Cation_efflux_TM"/>
</dbReference>
<comment type="similarity">
    <text evidence="2">Belongs to the cation diffusion facilitator (CDF) transporter (TC 2.A.4) family. FieF subfamily.</text>
</comment>
<evidence type="ECO:0000256" key="5">
    <source>
        <dbReference type="ARBA" id="ARBA00022692"/>
    </source>
</evidence>
<dbReference type="PANTHER" id="PTHR43840:SF15">
    <property type="entry name" value="MITOCHONDRIAL METAL TRANSPORTER 1-RELATED"/>
    <property type="match status" value="1"/>
</dbReference>
<keyword evidence="5 9" id="KW-0812">Transmembrane</keyword>
<evidence type="ECO:0000256" key="6">
    <source>
        <dbReference type="ARBA" id="ARBA00022906"/>
    </source>
</evidence>
<dbReference type="GO" id="GO:0006826">
    <property type="term" value="P:iron ion transport"/>
    <property type="evidence" value="ECO:0007669"/>
    <property type="project" value="UniProtKB-KW"/>
</dbReference>
<organism evidence="12 13">
    <name type="scientific">Candidatus Rickettsiella isopodorum</name>
    <dbReference type="NCBI Taxonomy" id="1225476"/>
    <lineage>
        <taxon>Bacteria</taxon>
        <taxon>Pseudomonadati</taxon>
        <taxon>Pseudomonadota</taxon>
        <taxon>Gammaproteobacteria</taxon>
        <taxon>Legionellales</taxon>
        <taxon>Coxiellaceae</taxon>
        <taxon>Rickettsiella</taxon>
    </lineage>
</organism>
<keyword evidence="8 9" id="KW-0472">Membrane</keyword>
<evidence type="ECO:0000259" key="10">
    <source>
        <dbReference type="Pfam" id="PF01545"/>
    </source>
</evidence>
<keyword evidence="7 9" id="KW-1133">Transmembrane helix</keyword>
<dbReference type="NCBIfam" id="TIGR01297">
    <property type="entry name" value="CDF"/>
    <property type="match status" value="1"/>
</dbReference>
<keyword evidence="6" id="KW-0862">Zinc</keyword>
<evidence type="ECO:0000313" key="13">
    <source>
        <dbReference type="Proteomes" id="UP000183924"/>
    </source>
</evidence>
<feature type="domain" description="Cation efflux protein transmembrane" evidence="10">
    <location>
        <begin position="20"/>
        <end position="207"/>
    </location>
</feature>
<keyword evidence="4" id="KW-0410">Iron transport</keyword>
<gene>
    <name evidence="12" type="ORF">A1D18_06615</name>
</gene>
<evidence type="ECO:0000256" key="2">
    <source>
        <dbReference type="ARBA" id="ARBA00010212"/>
    </source>
</evidence>
<dbReference type="InterPro" id="IPR036837">
    <property type="entry name" value="Cation_efflux_CTD_sf"/>
</dbReference>
<dbReference type="STRING" id="1225476.A1D18_06615"/>
<name>A0A1J8PAX0_9COXI</name>
<dbReference type="GO" id="GO:0016020">
    <property type="term" value="C:membrane"/>
    <property type="evidence" value="ECO:0007669"/>
    <property type="project" value="UniProtKB-SubCell"/>
</dbReference>
<dbReference type="AlphaFoldDB" id="A0A1J8PAX0"/>
<evidence type="ECO:0000313" key="12">
    <source>
        <dbReference type="EMBL" id="OIZ94503.1"/>
    </source>
</evidence>
<evidence type="ECO:0000256" key="9">
    <source>
        <dbReference type="SAM" id="Phobius"/>
    </source>
</evidence>
<comment type="subcellular location">
    <subcellularLocation>
        <location evidence="1">Membrane</location>
        <topology evidence="1">Multi-pass membrane protein</topology>
    </subcellularLocation>
</comment>
<evidence type="ECO:0000259" key="11">
    <source>
        <dbReference type="Pfam" id="PF16916"/>
    </source>
</evidence>
<dbReference type="Gene3D" id="3.30.70.1350">
    <property type="entry name" value="Cation efflux protein, cytoplasmic domain"/>
    <property type="match status" value="1"/>
</dbReference>
<accession>A0A1J8PAX0</accession>
<dbReference type="Gene3D" id="1.20.1510.10">
    <property type="entry name" value="Cation efflux protein transmembrane domain"/>
    <property type="match status" value="1"/>
</dbReference>
<keyword evidence="6" id="KW-0406">Ion transport</keyword>
<dbReference type="GO" id="GO:0006829">
    <property type="term" value="P:zinc ion transport"/>
    <property type="evidence" value="ECO:0007669"/>
    <property type="project" value="UniProtKB-KW"/>
</dbReference>
<dbReference type="RefSeq" id="WP_071662992.1">
    <property type="nucleotide sequence ID" value="NZ_LUKY01000033.1"/>
</dbReference>
<keyword evidence="3" id="KW-0813">Transport</keyword>